<dbReference type="AlphaFoldDB" id="A0A316TME7"/>
<reference evidence="1 2" key="1">
    <citation type="submission" date="2018-05" db="EMBL/GenBank/DDBJ databases">
        <title>Rhodohalobacter halophilus gen. nov., sp. nov., a moderately halophilic member of the family Balneolaceae.</title>
        <authorList>
            <person name="Liu Z.-W."/>
        </authorList>
    </citation>
    <scope>NUCLEOTIDE SEQUENCE [LARGE SCALE GENOMIC DNA]</scope>
    <source>
        <strain evidence="1 2">8A47</strain>
    </source>
</reference>
<evidence type="ECO:0000313" key="1">
    <source>
        <dbReference type="EMBL" id="PWN05767.1"/>
    </source>
</evidence>
<dbReference type="RefSeq" id="WP_109647209.1">
    <property type="nucleotide sequence ID" value="NZ_QGGB01000008.1"/>
</dbReference>
<dbReference type="OrthoDB" id="5724273at2"/>
<accession>A0A316TME7</accession>
<evidence type="ECO:0000313" key="2">
    <source>
        <dbReference type="Proteomes" id="UP000245533"/>
    </source>
</evidence>
<keyword evidence="2" id="KW-1185">Reference proteome</keyword>
<proteinExistence type="predicted"/>
<dbReference type="EMBL" id="QGGB01000008">
    <property type="protein sequence ID" value="PWN05767.1"/>
    <property type="molecule type" value="Genomic_DNA"/>
</dbReference>
<sequence>MTQLNKLFLFVLISIIAVGVKAQMVEDSRTEFIMCTLKEGKTFDDVIEYAEKYGEEIEAKELNYAQFLMRPMMAGSFLEDYTHVIVGSWPDGGAMYREYGNYANSFLDNDDRESPHTCNAVYSTINYMVMNSMKQDEPMDERTPLQFASCNLKEGVSMEYAMEVQAEFSARLDEAGYDGMVGWWATPYLGFEDFGYDFMSIAWWQSFEHRAQIAGDFYTMAEDLNSMMNSVTTCENPRAYMVEMIFDHQQD</sequence>
<evidence type="ECO:0008006" key="3">
    <source>
        <dbReference type="Google" id="ProtNLM"/>
    </source>
</evidence>
<organism evidence="1 2">
    <name type="scientific">Rhodohalobacter mucosus</name>
    <dbReference type="NCBI Taxonomy" id="2079485"/>
    <lineage>
        <taxon>Bacteria</taxon>
        <taxon>Pseudomonadati</taxon>
        <taxon>Balneolota</taxon>
        <taxon>Balneolia</taxon>
        <taxon>Balneolales</taxon>
        <taxon>Balneolaceae</taxon>
        <taxon>Rhodohalobacter</taxon>
    </lineage>
</organism>
<name>A0A316TME7_9BACT</name>
<comment type="caution">
    <text evidence="1">The sequence shown here is derived from an EMBL/GenBank/DDBJ whole genome shotgun (WGS) entry which is preliminary data.</text>
</comment>
<protein>
    <recommendedName>
        <fullName evidence="3">NIPSNAP protein</fullName>
    </recommendedName>
</protein>
<gene>
    <name evidence="1" type="ORF">DDZ15_11250</name>
</gene>
<dbReference type="Proteomes" id="UP000245533">
    <property type="component" value="Unassembled WGS sequence"/>
</dbReference>